<evidence type="ECO:0000313" key="3">
    <source>
        <dbReference type="Proteomes" id="UP000289738"/>
    </source>
</evidence>
<proteinExistence type="predicted"/>
<sequence>MYVLLDTVQTRLSRENVRETPEETGEVVQDSMQEEDDMNDNSSEEVVSTVKNAPMLTFDLNKTPAENGARHY</sequence>
<dbReference type="AlphaFoldDB" id="A0A444X2F6"/>
<evidence type="ECO:0000256" key="1">
    <source>
        <dbReference type="SAM" id="MobiDB-lite"/>
    </source>
</evidence>
<dbReference type="Proteomes" id="UP000289738">
    <property type="component" value="Chromosome B10"/>
</dbReference>
<keyword evidence="3" id="KW-1185">Reference proteome</keyword>
<gene>
    <name evidence="2" type="ORF">Ahy_B10g102629</name>
</gene>
<accession>A0A444X2F6</accession>
<organism evidence="2 3">
    <name type="scientific">Arachis hypogaea</name>
    <name type="common">Peanut</name>
    <dbReference type="NCBI Taxonomy" id="3818"/>
    <lineage>
        <taxon>Eukaryota</taxon>
        <taxon>Viridiplantae</taxon>
        <taxon>Streptophyta</taxon>
        <taxon>Embryophyta</taxon>
        <taxon>Tracheophyta</taxon>
        <taxon>Spermatophyta</taxon>
        <taxon>Magnoliopsida</taxon>
        <taxon>eudicotyledons</taxon>
        <taxon>Gunneridae</taxon>
        <taxon>Pentapetalae</taxon>
        <taxon>rosids</taxon>
        <taxon>fabids</taxon>
        <taxon>Fabales</taxon>
        <taxon>Fabaceae</taxon>
        <taxon>Papilionoideae</taxon>
        <taxon>50 kb inversion clade</taxon>
        <taxon>dalbergioids sensu lato</taxon>
        <taxon>Dalbergieae</taxon>
        <taxon>Pterocarpus clade</taxon>
        <taxon>Arachis</taxon>
    </lineage>
</organism>
<name>A0A444X2F6_ARAHY</name>
<evidence type="ECO:0000313" key="2">
    <source>
        <dbReference type="EMBL" id="RYQ83783.1"/>
    </source>
</evidence>
<reference evidence="2 3" key="1">
    <citation type="submission" date="2019-01" db="EMBL/GenBank/DDBJ databases">
        <title>Sequencing of cultivated peanut Arachis hypogaea provides insights into genome evolution and oil improvement.</title>
        <authorList>
            <person name="Chen X."/>
        </authorList>
    </citation>
    <scope>NUCLEOTIDE SEQUENCE [LARGE SCALE GENOMIC DNA]</scope>
    <source>
        <strain evidence="3">cv. Fuhuasheng</strain>
        <tissue evidence="2">Leaves</tissue>
    </source>
</reference>
<feature type="compositionally biased region" description="Acidic residues" evidence="1">
    <location>
        <begin position="32"/>
        <end position="41"/>
    </location>
</feature>
<protein>
    <submittedName>
        <fullName evidence="2">Uncharacterized protein</fullName>
    </submittedName>
</protein>
<dbReference type="EMBL" id="SDMP01000020">
    <property type="protein sequence ID" value="RYQ83783.1"/>
    <property type="molecule type" value="Genomic_DNA"/>
</dbReference>
<comment type="caution">
    <text evidence="2">The sequence shown here is derived from an EMBL/GenBank/DDBJ whole genome shotgun (WGS) entry which is preliminary data.</text>
</comment>
<feature type="region of interest" description="Disordered" evidence="1">
    <location>
        <begin position="15"/>
        <end position="41"/>
    </location>
</feature>